<keyword evidence="2" id="KW-0808">Transferase</keyword>
<dbReference type="SUPFAM" id="SSF55729">
    <property type="entry name" value="Acyl-CoA N-acyltransferases (Nat)"/>
    <property type="match status" value="1"/>
</dbReference>
<proteinExistence type="predicted"/>
<evidence type="ECO:0000313" key="3">
    <source>
        <dbReference type="Proteomes" id="UP000220006"/>
    </source>
</evidence>
<dbReference type="EMBL" id="NVLK01000101">
    <property type="protein sequence ID" value="PEC18924.1"/>
    <property type="molecule type" value="Genomic_DNA"/>
</dbReference>
<evidence type="ECO:0000313" key="2">
    <source>
        <dbReference type="EMBL" id="PEC18924.1"/>
    </source>
</evidence>
<comment type="caution">
    <text evidence="2">The sequence shown here is derived from an EMBL/GenBank/DDBJ whole genome shotgun (WGS) entry which is preliminary data.</text>
</comment>
<protein>
    <submittedName>
        <fullName evidence="2">GNAT family N-acetyltransferase</fullName>
    </submittedName>
</protein>
<gene>
    <name evidence="2" type="ORF">COM96_27965</name>
</gene>
<dbReference type="InterPro" id="IPR016181">
    <property type="entry name" value="Acyl_CoA_acyltransferase"/>
</dbReference>
<dbReference type="PANTHER" id="PTHR39173:SF1">
    <property type="entry name" value="ACETYLTRANSFERASE"/>
    <property type="match status" value="1"/>
</dbReference>
<organism evidence="2 3">
    <name type="scientific">Bacillus cereus</name>
    <dbReference type="NCBI Taxonomy" id="1396"/>
    <lineage>
        <taxon>Bacteria</taxon>
        <taxon>Bacillati</taxon>
        <taxon>Bacillota</taxon>
        <taxon>Bacilli</taxon>
        <taxon>Bacillales</taxon>
        <taxon>Bacillaceae</taxon>
        <taxon>Bacillus</taxon>
        <taxon>Bacillus cereus group</taxon>
    </lineage>
</organism>
<dbReference type="PANTHER" id="PTHR39173">
    <property type="entry name" value="ACETYLTRANSFERASE"/>
    <property type="match status" value="1"/>
</dbReference>
<sequence>MDEIELLLPSLEFEQEIMNYKNEYPYNPNGIEGTSMLAFKNSITDWLDYLKIHENRKTVPDNRVPAIQYIVVKKSDHSIVGMLNLRLELNDYLLNYAGHIGYSVKPSERKKGYGSKMLGLALAKSKILGLNKILVTCADDNLGSIGVIENNNGVLEDKRLDPDDGKLTRRYWISL</sequence>
<name>A0A2A7HQ19_BACCE</name>
<dbReference type="GO" id="GO:0016747">
    <property type="term" value="F:acyltransferase activity, transferring groups other than amino-acyl groups"/>
    <property type="evidence" value="ECO:0007669"/>
    <property type="project" value="InterPro"/>
</dbReference>
<evidence type="ECO:0000259" key="1">
    <source>
        <dbReference type="PROSITE" id="PS51186"/>
    </source>
</evidence>
<dbReference type="PROSITE" id="PS51186">
    <property type="entry name" value="GNAT"/>
    <property type="match status" value="1"/>
</dbReference>
<dbReference type="CDD" id="cd04301">
    <property type="entry name" value="NAT_SF"/>
    <property type="match status" value="1"/>
</dbReference>
<dbReference type="InterPro" id="IPR000182">
    <property type="entry name" value="GNAT_dom"/>
</dbReference>
<dbReference type="AlphaFoldDB" id="A0A2A7HQ19"/>
<reference evidence="2 3" key="1">
    <citation type="submission" date="2017-09" db="EMBL/GenBank/DDBJ databases">
        <title>Large-scale bioinformatics analysis of Bacillus genomes uncovers conserved roles of natural products in bacterial physiology.</title>
        <authorList>
            <consortium name="Agbiome Team Llc"/>
            <person name="Bleich R.M."/>
            <person name="Grubbs K.J."/>
            <person name="Santa Maria K.C."/>
            <person name="Allen S.E."/>
            <person name="Farag S."/>
            <person name="Shank E.A."/>
            <person name="Bowers A."/>
        </authorList>
    </citation>
    <scope>NUCLEOTIDE SEQUENCE [LARGE SCALE GENOMIC DNA]</scope>
    <source>
        <strain evidence="2 3">AFS096845</strain>
    </source>
</reference>
<feature type="domain" description="N-acetyltransferase" evidence="1">
    <location>
        <begin position="18"/>
        <end position="175"/>
    </location>
</feature>
<dbReference type="Gene3D" id="3.40.630.30">
    <property type="match status" value="1"/>
</dbReference>
<accession>A0A2A7HQ19</accession>
<dbReference type="Pfam" id="PF00583">
    <property type="entry name" value="Acetyltransf_1"/>
    <property type="match status" value="1"/>
</dbReference>
<dbReference type="Proteomes" id="UP000220006">
    <property type="component" value="Unassembled WGS sequence"/>
</dbReference>